<organism evidence="2 3">
    <name type="scientific">Stachybotrys chlorohalonatus (strain IBT 40285)</name>
    <dbReference type="NCBI Taxonomy" id="1283841"/>
    <lineage>
        <taxon>Eukaryota</taxon>
        <taxon>Fungi</taxon>
        <taxon>Dikarya</taxon>
        <taxon>Ascomycota</taxon>
        <taxon>Pezizomycotina</taxon>
        <taxon>Sordariomycetes</taxon>
        <taxon>Hypocreomycetidae</taxon>
        <taxon>Hypocreales</taxon>
        <taxon>Stachybotryaceae</taxon>
        <taxon>Stachybotrys</taxon>
    </lineage>
</organism>
<dbReference type="Proteomes" id="UP000028524">
    <property type="component" value="Unassembled WGS sequence"/>
</dbReference>
<protein>
    <submittedName>
        <fullName evidence="2">Uncharacterized protein</fullName>
    </submittedName>
</protein>
<keyword evidence="1" id="KW-0472">Membrane</keyword>
<accession>A0A084Q8I5</accession>
<dbReference type="AlphaFoldDB" id="A0A084Q8I5"/>
<dbReference type="EMBL" id="KL660940">
    <property type="protein sequence ID" value="KFA60270.1"/>
    <property type="molecule type" value="Genomic_DNA"/>
</dbReference>
<name>A0A084Q8I5_STAC4</name>
<reference evidence="2 3" key="1">
    <citation type="journal article" date="2014" name="BMC Genomics">
        <title>Comparative genome sequencing reveals chemotype-specific gene clusters in the toxigenic black mold Stachybotrys.</title>
        <authorList>
            <person name="Semeiks J."/>
            <person name="Borek D."/>
            <person name="Otwinowski Z."/>
            <person name="Grishin N.V."/>
        </authorList>
    </citation>
    <scope>NUCLEOTIDE SEQUENCE [LARGE SCALE GENOMIC DNA]</scope>
    <source>
        <strain evidence="2 3">IBT 40285</strain>
    </source>
</reference>
<dbReference type="InParanoid" id="A0A084Q8I5"/>
<keyword evidence="1" id="KW-1133">Transmembrane helix</keyword>
<feature type="transmembrane region" description="Helical" evidence="1">
    <location>
        <begin position="21"/>
        <end position="39"/>
    </location>
</feature>
<evidence type="ECO:0000256" key="1">
    <source>
        <dbReference type="SAM" id="Phobius"/>
    </source>
</evidence>
<keyword evidence="3" id="KW-1185">Reference proteome</keyword>
<gene>
    <name evidence="2" type="ORF">S40285_10575</name>
</gene>
<keyword evidence="1" id="KW-0812">Transmembrane</keyword>
<dbReference type="HOGENOM" id="CLU_1620158_0_0_1"/>
<evidence type="ECO:0000313" key="3">
    <source>
        <dbReference type="Proteomes" id="UP000028524"/>
    </source>
</evidence>
<proteinExistence type="predicted"/>
<evidence type="ECO:0000313" key="2">
    <source>
        <dbReference type="EMBL" id="KFA60270.1"/>
    </source>
</evidence>
<sequence>MIARLCACANPIPGFARRSHLVSYVAHIIVFALVLSPVWRPRDRPPPAKLGHSASATQHVLDIQPRAPDHRLRETLLPHHAIDAVRVRIRVPPHQTPGLVVKYHGRVDAHASRPVVCLCLLHGEAPHGVLAYVRQAAVEVHVQPVDAHDVQQLPRGFLRDGVGE</sequence>